<organism evidence="1 2">
    <name type="scientific">Paracoccus cavernae</name>
    <dbReference type="NCBI Taxonomy" id="1571207"/>
    <lineage>
        <taxon>Bacteria</taxon>
        <taxon>Pseudomonadati</taxon>
        <taxon>Pseudomonadota</taxon>
        <taxon>Alphaproteobacteria</taxon>
        <taxon>Rhodobacterales</taxon>
        <taxon>Paracoccaceae</taxon>
        <taxon>Paracoccus</taxon>
    </lineage>
</organism>
<evidence type="ECO:0000313" key="1">
    <source>
        <dbReference type="EMBL" id="MDN3712604.1"/>
    </source>
</evidence>
<dbReference type="InterPro" id="IPR022254">
    <property type="entry name" value="DUF3775"/>
</dbReference>
<accession>A0ABT8D7V7</accession>
<proteinExistence type="predicted"/>
<dbReference type="Proteomes" id="UP001243846">
    <property type="component" value="Unassembled WGS sequence"/>
</dbReference>
<comment type="caution">
    <text evidence="1">The sequence shown here is derived from an EMBL/GenBank/DDBJ whole genome shotgun (WGS) entry which is preliminary data.</text>
</comment>
<keyword evidence="2" id="KW-1185">Reference proteome</keyword>
<protein>
    <submittedName>
        <fullName evidence="1">DUF3775 domain-containing protein</fullName>
    </submittedName>
</protein>
<sequence length="118" mass="13351">MRSARSELREFLEGLDEDEKAGLIALMWIGRETFAPEELPEAVRTARAERGERPDDYLIAEPQLADFLESGMEALGFSPRTRPRRSCVRSKPQILSQAWKNRPEGPVFLLRTGGFTCA</sequence>
<dbReference type="EMBL" id="JAUFRC010000001">
    <property type="protein sequence ID" value="MDN3712604.1"/>
    <property type="molecule type" value="Genomic_DNA"/>
</dbReference>
<dbReference type="Pfam" id="PF12616">
    <property type="entry name" value="DUF3775"/>
    <property type="match status" value="1"/>
</dbReference>
<evidence type="ECO:0000313" key="2">
    <source>
        <dbReference type="Proteomes" id="UP001243846"/>
    </source>
</evidence>
<name>A0ABT8D7V7_9RHOB</name>
<gene>
    <name evidence="1" type="ORF">QWZ10_14140</name>
</gene>
<reference evidence="2" key="1">
    <citation type="journal article" date="2019" name="Int. J. Syst. Evol. Microbiol.">
        <title>The Global Catalogue of Microorganisms (GCM) 10K type strain sequencing project: providing services to taxonomists for standard genome sequencing and annotation.</title>
        <authorList>
            <consortium name="The Broad Institute Genomics Platform"/>
            <consortium name="The Broad Institute Genome Sequencing Center for Infectious Disease"/>
            <person name="Wu L."/>
            <person name="Ma J."/>
        </authorList>
    </citation>
    <scope>NUCLEOTIDE SEQUENCE [LARGE SCALE GENOMIC DNA]</scope>
    <source>
        <strain evidence="2">CECT 8482</strain>
    </source>
</reference>